<evidence type="ECO:0000256" key="2">
    <source>
        <dbReference type="ARBA" id="ARBA00023125"/>
    </source>
</evidence>
<dbReference type="InterPro" id="IPR050109">
    <property type="entry name" value="HTH-type_TetR-like_transc_reg"/>
</dbReference>
<feature type="DNA-binding region" description="H-T-H motif" evidence="4">
    <location>
        <begin position="32"/>
        <end position="51"/>
    </location>
</feature>
<keyword evidence="1" id="KW-0805">Transcription regulation</keyword>
<dbReference type="eggNOG" id="COG1309">
    <property type="taxonomic scope" value="Bacteria"/>
</dbReference>
<evidence type="ECO:0000313" key="7">
    <source>
        <dbReference type="Proteomes" id="UP000028488"/>
    </source>
</evidence>
<dbReference type="PANTHER" id="PTHR30055">
    <property type="entry name" value="HTH-TYPE TRANSCRIPTIONAL REGULATOR RUTR"/>
    <property type="match status" value="1"/>
</dbReference>
<dbReference type="Gene3D" id="1.10.357.10">
    <property type="entry name" value="Tetracycline Repressor, domain 2"/>
    <property type="match status" value="1"/>
</dbReference>
<name>A0A076EV57_RHOOP</name>
<dbReference type="Proteomes" id="UP000028488">
    <property type="component" value="Chromosome"/>
</dbReference>
<dbReference type="PRINTS" id="PR00455">
    <property type="entry name" value="HTHTETR"/>
</dbReference>
<sequence>MTTRQEKAAQTRQDLLDAARVVFERKGYLNATITDITTEAGKAAGSFYNHFDGKEALLLALADDIGDDADALITTSPGDLRDLGPHLAVFWQLQARHRTVMAALRDAALVDPDFAQRMHDFGIEQMKPWAELLRALAADGAHLPGGPEVSARLIAAVATAFVGLWDGGDDEGIAALTRFVERGLLG</sequence>
<evidence type="ECO:0000256" key="4">
    <source>
        <dbReference type="PROSITE-ProRule" id="PRU00335"/>
    </source>
</evidence>
<evidence type="ECO:0000313" key="6">
    <source>
        <dbReference type="EMBL" id="AII09218.1"/>
    </source>
</evidence>
<dbReference type="PANTHER" id="PTHR30055:SF234">
    <property type="entry name" value="HTH-TYPE TRANSCRIPTIONAL REGULATOR BETI"/>
    <property type="match status" value="1"/>
</dbReference>
<protein>
    <recommendedName>
        <fullName evidence="5">HTH tetR-type domain-containing protein</fullName>
    </recommendedName>
</protein>
<dbReference type="InterPro" id="IPR009057">
    <property type="entry name" value="Homeodomain-like_sf"/>
</dbReference>
<dbReference type="InterPro" id="IPR036271">
    <property type="entry name" value="Tet_transcr_reg_TetR-rel_C_sf"/>
</dbReference>
<dbReference type="GO" id="GO:0000976">
    <property type="term" value="F:transcription cis-regulatory region binding"/>
    <property type="evidence" value="ECO:0007669"/>
    <property type="project" value="TreeGrafter"/>
</dbReference>
<dbReference type="AlphaFoldDB" id="A0A076EV57"/>
<gene>
    <name evidence="6" type="ORF">EP51_33125</name>
</gene>
<dbReference type="SUPFAM" id="SSF48498">
    <property type="entry name" value="Tetracyclin repressor-like, C-terminal domain"/>
    <property type="match status" value="1"/>
</dbReference>
<dbReference type="EMBL" id="CP008947">
    <property type="protein sequence ID" value="AII09218.1"/>
    <property type="molecule type" value="Genomic_DNA"/>
</dbReference>
<dbReference type="InterPro" id="IPR001647">
    <property type="entry name" value="HTH_TetR"/>
</dbReference>
<evidence type="ECO:0000256" key="3">
    <source>
        <dbReference type="ARBA" id="ARBA00023163"/>
    </source>
</evidence>
<dbReference type="PROSITE" id="PS50977">
    <property type="entry name" value="HTH_TETR_2"/>
    <property type="match status" value="1"/>
</dbReference>
<dbReference type="Pfam" id="PF00440">
    <property type="entry name" value="TetR_N"/>
    <property type="match status" value="1"/>
</dbReference>
<organism evidence="6 7">
    <name type="scientific">Rhodococcus opacus</name>
    <name type="common">Nocardia opaca</name>
    <dbReference type="NCBI Taxonomy" id="37919"/>
    <lineage>
        <taxon>Bacteria</taxon>
        <taxon>Bacillati</taxon>
        <taxon>Actinomycetota</taxon>
        <taxon>Actinomycetes</taxon>
        <taxon>Mycobacteriales</taxon>
        <taxon>Nocardiaceae</taxon>
        <taxon>Rhodococcus</taxon>
    </lineage>
</organism>
<feature type="domain" description="HTH tetR-type" evidence="5">
    <location>
        <begin position="9"/>
        <end position="69"/>
    </location>
</feature>
<evidence type="ECO:0000256" key="1">
    <source>
        <dbReference type="ARBA" id="ARBA00023015"/>
    </source>
</evidence>
<keyword evidence="2 4" id="KW-0238">DNA-binding</keyword>
<dbReference type="RefSeq" id="WP_112301804.1">
    <property type="nucleotide sequence ID" value="NZ_CP008947.1"/>
</dbReference>
<dbReference type="GO" id="GO:0003700">
    <property type="term" value="F:DNA-binding transcription factor activity"/>
    <property type="evidence" value="ECO:0007669"/>
    <property type="project" value="TreeGrafter"/>
</dbReference>
<keyword evidence="3" id="KW-0804">Transcription</keyword>
<dbReference type="SUPFAM" id="SSF46689">
    <property type="entry name" value="Homeodomain-like"/>
    <property type="match status" value="1"/>
</dbReference>
<accession>A0A076EV57</accession>
<evidence type="ECO:0000259" key="5">
    <source>
        <dbReference type="PROSITE" id="PS50977"/>
    </source>
</evidence>
<dbReference type="Gene3D" id="1.10.10.60">
    <property type="entry name" value="Homeodomain-like"/>
    <property type="match status" value="1"/>
</dbReference>
<proteinExistence type="predicted"/>
<reference evidence="6 7" key="1">
    <citation type="submission" date="2014-07" db="EMBL/GenBank/DDBJ databases">
        <title>Genome Sequence of Rhodococcus opacus Strain R7, a Biodegrader of Mono- and Polycyclic Aromatic Hydrocarbons.</title>
        <authorList>
            <person name="Di Gennaro P."/>
            <person name="Zampolli J."/>
            <person name="Presti I."/>
            <person name="Cappelletti M."/>
            <person name="D'Ursi P."/>
            <person name="Orro A."/>
            <person name="Mezzelani A."/>
            <person name="Milanesi L."/>
        </authorList>
    </citation>
    <scope>NUCLEOTIDE SEQUENCE [LARGE SCALE GENOMIC DNA]</scope>
    <source>
        <strain evidence="6 7">R7</strain>
    </source>
</reference>